<proteinExistence type="predicted"/>
<evidence type="ECO:0000256" key="1">
    <source>
        <dbReference type="SAM" id="MobiDB-lite"/>
    </source>
</evidence>
<reference evidence="2" key="1">
    <citation type="journal article" date="2019" name="bioRxiv">
        <title>The Genome of the Zebra Mussel, Dreissena polymorpha: A Resource for Invasive Species Research.</title>
        <authorList>
            <person name="McCartney M.A."/>
            <person name="Auch B."/>
            <person name="Kono T."/>
            <person name="Mallez S."/>
            <person name="Zhang Y."/>
            <person name="Obille A."/>
            <person name="Becker A."/>
            <person name="Abrahante J.E."/>
            <person name="Garbe J."/>
            <person name="Badalamenti J.P."/>
            <person name="Herman A."/>
            <person name="Mangelson H."/>
            <person name="Liachko I."/>
            <person name="Sullivan S."/>
            <person name="Sone E.D."/>
            <person name="Koren S."/>
            <person name="Silverstein K.A.T."/>
            <person name="Beckman K.B."/>
            <person name="Gohl D.M."/>
        </authorList>
    </citation>
    <scope>NUCLEOTIDE SEQUENCE</scope>
    <source>
        <strain evidence="2">Duluth1</strain>
        <tissue evidence="2">Whole animal</tissue>
    </source>
</reference>
<feature type="region of interest" description="Disordered" evidence="1">
    <location>
        <begin position="1"/>
        <end position="25"/>
    </location>
</feature>
<reference evidence="2" key="2">
    <citation type="submission" date="2020-11" db="EMBL/GenBank/DDBJ databases">
        <authorList>
            <person name="McCartney M.A."/>
            <person name="Auch B."/>
            <person name="Kono T."/>
            <person name="Mallez S."/>
            <person name="Becker A."/>
            <person name="Gohl D.M."/>
            <person name="Silverstein K.A.T."/>
            <person name="Koren S."/>
            <person name="Bechman K.B."/>
            <person name="Herman A."/>
            <person name="Abrahante J.E."/>
            <person name="Garbe J."/>
        </authorList>
    </citation>
    <scope>NUCLEOTIDE SEQUENCE</scope>
    <source>
        <strain evidence="2">Duluth1</strain>
        <tissue evidence="2">Whole animal</tissue>
    </source>
</reference>
<evidence type="ECO:0000313" key="3">
    <source>
        <dbReference type="Proteomes" id="UP000828390"/>
    </source>
</evidence>
<protein>
    <submittedName>
        <fullName evidence="2">Uncharacterized protein</fullName>
    </submittedName>
</protein>
<evidence type="ECO:0000313" key="2">
    <source>
        <dbReference type="EMBL" id="KAH3712207.1"/>
    </source>
</evidence>
<accession>A0A9D3Z5I4</accession>
<dbReference type="Proteomes" id="UP000828390">
    <property type="component" value="Unassembled WGS sequence"/>
</dbReference>
<gene>
    <name evidence="2" type="ORF">DPMN_071890</name>
</gene>
<name>A0A9D3Z5I4_DREPO</name>
<organism evidence="2 3">
    <name type="scientific">Dreissena polymorpha</name>
    <name type="common">Zebra mussel</name>
    <name type="synonym">Mytilus polymorpha</name>
    <dbReference type="NCBI Taxonomy" id="45954"/>
    <lineage>
        <taxon>Eukaryota</taxon>
        <taxon>Metazoa</taxon>
        <taxon>Spiralia</taxon>
        <taxon>Lophotrochozoa</taxon>
        <taxon>Mollusca</taxon>
        <taxon>Bivalvia</taxon>
        <taxon>Autobranchia</taxon>
        <taxon>Heteroconchia</taxon>
        <taxon>Euheterodonta</taxon>
        <taxon>Imparidentia</taxon>
        <taxon>Neoheterodontei</taxon>
        <taxon>Myida</taxon>
        <taxon>Dreissenoidea</taxon>
        <taxon>Dreissenidae</taxon>
        <taxon>Dreissena</taxon>
    </lineage>
</organism>
<dbReference type="AlphaFoldDB" id="A0A9D3Z5I4"/>
<feature type="compositionally biased region" description="Basic and acidic residues" evidence="1">
    <location>
        <begin position="1"/>
        <end position="11"/>
    </location>
</feature>
<keyword evidence="3" id="KW-1185">Reference proteome</keyword>
<sequence length="80" mass="9086">MNAKVETDNTGREMVMGTEGLGTRNENGELYTDFCANNDLVIGVPFSYIETSTRRPGDHQTWQQRMKLTTLPYKEDGEEP</sequence>
<comment type="caution">
    <text evidence="2">The sequence shown here is derived from an EMBL/GenBank/DDBJ whole genome shotgun (WGS) entry which is preliminary data.</text>
</comment>
<dbReference type="EMBL" id="JAIWYP010000014">
    <property type="protein sequence ID" value="KAH3712207.1"/>
    <property type="molecule type" value="Genomic_DNA"/>
</dbReference>